<evidence type="ECO:0000256" key="2">
    <source>
        <dbReference type="ARBA" id="ARBA00010617"/>
    </source>
</evidence>
<proteinExistence type="inferred from homology"/>
<evidence type="ECO:0000256" key="3">
    <source>
        <dbReference type="ARBA" id="ARBA00022723"/>
    </source>
</evidence>
<keyword evidence="8" id="KW-1185">Reference proteome</keyword>
<dbReference type="PRINTS" id="PR00465">
    <property type="entry name" value="EP450IV"/>
</dbReference>
<keyword evidence="4" id="KW-0560">Oxidoreductase</keyword>
<dbReference type="Pfam" id="PF00067">
    <property type="entry name" value="p450"/>
    <property type="match status" value="1"/>
</dbReference>
<evidence type="ECO:0000256" key="4">
    <source>
        <dbReference type="ARBA" id="ARBA00023002"/>
    </source>
</evidence>
<keyword evidence="3 6" id="KW-0479">Metal-binding</keyword>
<comment type="cofactor">
    <cofactor evidence="1 6">
        <name>heme</name>
        <dbReference type="ChEBI" id="CHEBI:30413"/>
    </cofactor>
</comment>
<dbReference type="GO" id="GO:0004497">
    <property type="term" value="F:monooxygenase activity"/>
    <property type="evidence" value="ECO:0007669"/>
    <property type="project" value="InterPro"/>
</dbReference>
<dbReference type="AlphaFoldDB" id="A0AAD6HLE4"/>
<comment type="caution">
    <text evidence="7">The sequence shown here is derived from an EMBL/GenBank/DDBJ whole genome shotgun (WGS) entry which is preliminary data.</text>
</comment>
<keyword evidence="6" id="KW-0349">Heme</keyword>
<name>A0AAD6HLE4_9EURO</name>
<gene>
    <name evidence="7" type="ORF">N7493_005814</name>
</gene>
<dbReference type="SUPFAM" id="SSF48264">
    <property type="entry name" value="Cytochrome P450"/>
    <property type="match status" value="1"/>
</dbReference>
<evidence type="ECO:0000313" key="7">
    <source>
        <dbReference type="EMBL" id="KAJ5726787.1"/>
    </source>
</evidence>
<dbReference type="InterPro" id="IPR002403">
    <property type="entry name" value="Cyt_P450_E_grp-IV"/>
</dbReference>
<dbReference type="PANTHER" id="PTHR24305">
    <property type="entry name" value="CYTOCHROME P450"/>
    <property type="match status" value="1"/>
</dbReference>
<dbReference type="Proteomes" id="UP001215712">
    <property type="component" value="Unassembled WGS sequence"/>
</dbReference>
<keyword evidence="5 6" id="KW-0408">Iron</keyword>
<comment type="similarity">
    <text evidence="2">Belongs to the cytochrome P450 family.</text>
</comment>
<evidence type="ECO:0000313" key="8">
    <source>
        <dbReference type="Proteomes" id="UP001215712"/>
    </source>
</evidence>
<evidence type="ECO:0000256" key="6">
    <source>
        <dbReference type="PIRSR" id="PIRSR602403-1"/>
    </source>
</evidence>
<dbReference type="GO" id="GO:0016705">
    <property type="term" value="F:oxidoreductase activity, acting on paired donors, with incorporation or reduction of molecular oxygen"/>
    <property type="evidence" value="ECO:0007669"/>
    <property type="project" value="InterPro"/>
</dbReference>
<dbReference type="GO" id="GO:0005506">
    <property type="term" value="F:iron ion binding"/>
    <property type="evidence" value="ECO:0007669"/>
    <property type="project" value="InterPro"/>
</dbReference>
<dbReference type="GO" id="GO:0020037">
    <property type="term" value="F:heme binding"/>
    <property type="evidence" value="ECO:0007669"/>
    <property type="project" value="InterPro"/>
</dbReference>
<dbReference type="InterPro" id="IPR001128">
    <property type="entry name" value="Cyt_P450"/>
</dbReference>
<dbReference type="InterPro" id="IPR036396">
    <property type="entry name" value="Cyt_P450_sf"/>
</dbReference>
<evidence type="ECO:0000256" key="1">
    <source>
        <dbReference type="ARBA" id="ARBA00001971"/>
    </source>
</evidence>
<dbReference type="InterPro" id="IPR050121">
    <property type="entry name" value="Cytochrome_P450_monoxygenase"/>
</dbReference>
<dbReference type="Gene3D" id="1.10.630.10">
    <property type="entry name" value="Cytochrome P450"/>
    <property type="match status" value="1"/>
</dbReference>
<dbReference type="EMBL" id="JAQJAN010000007">
    <property type="protein sequence ID" value="KAJ5726787.1"/>
    <property type="molecule type" value="Genomic_DNA"/>
</dbReference>
<protein>
    <submittedName>
        <fullName evidence="7">Cytochrome P450-dit2</fullName>
    </submittedName>
</protein>
<feature type="binding site" description="axial binding residue" evidence="6">
    <location>
        <position position="331"/>
    </location>
    <ligand>
        <name>heme</name>
        <dbReference type="ChEBI" id="CHEBI:30413"/>
    </ligand>
    <ligandPart>
        <name>Fe</name>
        <dbReference type="ChEBI" id="CHEBI:18248"/>
    </ligandPart>
</feature>
<reference evidence="7" key="1">
    <citation type="journal article" date="2023" name="IMA Fungus">
        <title>Comparative genomic study of the Penicillium genus elucidates a diverse pangenome and 15 lateral gene transfer events.</title>
        <authorList>
            <person name="Petersen C."/>
            <person name="Sorensen T."/>
            <person name="Nielsen M.R."/>
            <person name="Sondergaard T.E."/>
            <person name="Sorensen J.L."/>
            <person name="Fitzpatrick D.A."/>
            <person name="Frisvad J.C."/>
            <person name="Nielsen K.L."/>
        </authorList>
    </citation>
    <scope>NUCLEOTIDE SEQUENCE</scope>
    <source>
        <strain evidence="7">IBT 17514</strain>
    </source>
</reference>
<dbReference type="GO" id="GO:0043386">
    <property type="term" value="P:mycotoxin biosynthetic process"/>
    <property type="evidence" value="ECO:0007669"/>
    <property type="project" value="UniProtKB-ARBA"/>
</dbReference>
<reference evidence="7" key="2">
    <citation type="submission" date="2023-01" db="EMBL/GenBank/DDBJ databases">
        <authorList>
            <person name="Petersen C."/>
        </authorList>
    </citation>
    <scope>NUCLEOTIDE SEQUENCE</scope>
    <source>
        <strain evidence="7">IBT 17514</strain>
    </source>
</reference>
<organism evidence="7 8">
    <name type="scientific">Penicillium malachiteum</name>
    <dbReference type="NCBI Taxonomy" id="1324776"/>
    <lineage>
        <taxon>Eukaryota</taxon>
        <taxon>Fungi</taxon>
        <taxon>Dikarya</taxon>
        <taxon>Ascomycota</taxon>
        <taxon>Pezizomycotina</taxon>
        <taxon>Eurotiomycetes</taxon>
        <taxon>Eurotiomycetidae</taxon>
        <taxon>Eurotiales</taxon>
        <taxon>Aspergillaceae</taxon>
        <taxon>Penicillium</taxon>
    </lineage>
</organism>
<evidence type="ECO:0000256" key="5">
    <source>
        <dbReference type="ARBA" id="ARBA00023004"/>
    </source>
</evidence>
<sequence>MGENIIDAHEDEWRYIASVMKSGIQRPFSIDSLVKKSQKLASLFLETQRLNAPSNSVVTVDPLTHRWSVSTYCEYFLDVKVECPERSDVRLEKPMGKMGDSVIPLAPLFTEFPIIERLWWLFPHRRRAFGYVYEIEQQLVSYTEQHMKNPPTPENADKMIHGLQRARAESLSEYRYRSNLNMLFIEGTENIQIALTSAMWELTKNLDLQSAVPDEVRNLLPATYSGKDINNLPLLTSLCLETLRLYPPLSQLVGRYALDDMPLDEENVIPKGTWVSWSAYGVQTDPNVWGPRVRKFDPSRWGTTIEQINDAFRMHQAKGNFITFNGYTRRCLGSHFALTQFKVVLCELLRALKWTRDPSYKLQTTVVCSPL</sequence>
<accession>A0AAD6HLE4</accession>
<dbReference type="PANTHER" id="PTHR24305:SF223">
    <property type="entry name" value="CYTOCHROME P450-DIT2"/>
    <property type="match status" value="1"/>
</dbReference>